<proteinExistence type="predicted"/>
<accession>A0A0F9H1N1</accession>
<keyword evidence="1" id="KW-0812">Transmembrane</keyword>
<feature type="transmembrane region" description="Helical" evidence="1">
    <location>
        <begin position="20"/>
        <end position="39"/>
    </location>
</feature>
<comment type="caution">
    <text evidence="2">The sequence shown here is derived from an EMBL/GenBank/DDBJ whole genome shotgun (WGS) entry which is preliminary data.</text>
</comment>
<protein>
    <submittedName>
        <fullName evidence="2">Uncharacterized protein</fullName>
    </submittedName>
</protein>
<evidence type="ECO:0000256" key="1">
    <source>
        <dbReference type="SAM" id="Phobius"/>
    </source>
</evidence>
<organism evidence="2">
    <name type="scientific">marine sediment metagenome</name>
    <dbReference type="NCBI Taxonomy" id="412755"/>
    <lineage>
        <taxon>unclassified sequences</taxon>
        <taxon>metagenomes</taxon>
        <taxon>ecological metagenomes</taxon>
    </lineage>
</organism>
<evidence type="ECO:0000313" key="2">
    <source>
        <dbReference type="EMBL" id="KKM04934.1"/>
    </source>
</evidence>
<gene>
    <name evidence="2" type="ORF">LCGC14_1759250</name>
</gene>
<feature type="transmembrane region" description="Helical" evidence="1">
    <location>
        <begin position="69"/>
        <end position="93"/>
    </location>
</feature>
<keyword evidence="1" id="KW-0472">Membrane</keyword>
<dbReference type="EMBL" id="LAZR01016339">
    <property type="protein sequence ID" value="KKM04934.1"/>
    <property type="molecule type" value="Genomic_DNA"/>
</dbReference>
<keyword evidence="1" id="KW-1133">Transmembrane helix</keyword>
<name>A0A0F9H1N1_9ZZZZ</name>
<sequence>MASTDEPQNIKIGGAGRKFWVFLVPTIILIISIAVTFFFPNSIPPGSLAITPNIDPASGSPLLLEPMALILQSIVNGVTYGGITLIIGAIVALRRR</sequence>
<reference evidence="2" key="1">
    <citation type="journal article" date="2015" name="Nature">
        <title>Complex archaea that bridge the gap between prokaryotes and eukaryotes.</title>
        <authorList>
            <person name="Spang A."/>
            <person name="Saw J.H."/>
            <person name="Jorgensen S.L."/>
            <person name="Zaremba-Niedzwiedzka K."/>
            <person name="Martijn J."/>
            <person name="Lind A.E."/>
            <person name="van Eijk R."/>
            <person name="Schleper C."/>
            <person name="Guy L."/>
            <person name="Ettema T.J."/>
        </authorList>
    </citation>
    <scope>NUCLEOTIDE SEQUENCE</scope>
</reference>
<dbReference type="AlphaFoldDB" id="A0A0F9H1N1"/>